<organism evidence="5 6">
    <name type="scientific">Candidatus Yanofskybacteria bacterium GW2011_GWE2_40_11</name>
    <dbReference type="NCBI Taxonomy" id="1619033"/>
    <lineage>
        <taxon>Bacteria</taxon>
        <taxon>Candidatus Yanofskyibacteriota</taxon>
    </lineage>
</organism>
<evidence type="ECO:0000256" key="2">
    <source>
        <dbReference type="ARBA" id="ARBA00022980"/>
    </source>
</evidence>
<dbReference type="GO" id="GO:0017148">
    <property type="term" value="P:negative regulation of translation"/>
    <property type="evidence" value="ECO:0007669"/>
    <property type="project" value="TreeGrafter"/>
</dbReference>
<dbReference type="EMBL" id="LBXZ01000001">
    <property type="protein sequence ID" value="KKR41180.1"/>
    <property type="molecule type" value="Genomic_DNA"/>
</dbReference>
<evidence type="ECO:0000256" key="4">
    <source>
        <dbReference type="ARBA" id="ARBA00035499"/>
    </source>
</evidence>
<dbReference type="PANTHER" id="PTHR11545">
    <property type="entry name" value="RIBOSOMAL PROTEIN L13"/>
    <property type="match status" value="1"/>
</dbReference>
<dbReference type="GO" id="GO:0003735">
    <property type="term" value="F:structural constituent of ribosome"/>
    <property type="evidence" value="ECO:0007669"/>
    <property type="project" value="InterPro"/>
</dbReference>
<evidence type="ECO:0000313" key="6">
    <source>
        <dbReference type="Proteomes" id="UP000034072"/>
    </source>
</evidence>
<accession>A0A0G0T264</accession>
<evidence type="ECO:0000256" key="3">
    <source>
        <dbReference type="ARBA" id="ARBA00023274"/>
    </source>
</evidence>
<dbReference type="Proteomes" id="UP000034072">
    <property type="component" value="Unassembled WGS sequence"/>
</dbReference>
<dbReference type="PIRSF" id="PIRSF002181">
    <property type="entry name" value="Ribosomal_L13"/>
    <property type="match status" value="1"/>
</dbReference>
<name>A0A0G0T264_9BACT</name>
<dbReference type="InterPro" id="IPR036899">
    <property type="entry name" value="Ribosomal_uL13_sf"/>
</dbReference>
<dbReference type="AlphaFoldDB" id="A0A0G0T264"/>
<comment type="similarity">
    <text evidence="1">Belongs to the universal ribosomal protein uL13 family.</text>
</comment>
<dbReference type="GO" id="GO:0022625">
    <property type="term" value="C:cytosolic large ribosomal subunit"/>
    <property type="evidence" value="ECO:0007669"/>
    <property type="project" value="TreeGrafter"/>
</dbReference>
<keyword evidence="2 5" id="KW-0689">Ribosomal protein</keyword>
<dbReference type="CDD" id="cd00392">
    <property type="entry name" value="Ribosomal_L13"/>
    <property type="match status" value="1"/>
</dbReference>
<keyword evidence="3" id="KW-0687">Ribonucleoprotein</keyword>
<gene>
    <name evidence="5" type="ORF">UT75_C0001G0084</name>
</gene>
<dbReference type="SUPFAM" id="SSF52161">
    <property type="entry name" value="Ribosomal protein L13"/>
    <property type="match status" value="1"/>
</dbReference>
<sequence length="113" mass="13190">MTTYEINATNRALGRVATEAATALRGKHLVSFEPSKLPEVEVIINNIDKIKFTGQKMDQKIYYHYSGYHSGMKEKKLSELWKSKPKEVVRMAIYRMLPKNKSRDKIIRNLKFK</sequence>
<dbReference type="PANTHER" id="PTHR11545:SF2">
    <property type="entry name" value="LARGE RIBOSOMAL SUBUNIT PROTEIN UL13M"/>
    <property type="match status" value="1"/>
</dbReference>
<protein>
    <recommendedName>
        <fullName evidence="4">50S ribosomal protein L13</fullName>
    </recommendedName>
</protein>
<evidence type="ECO:0000313" key="5">
    <source>
        <dbReference type="EMBL" id="KKR41180.1"/>
    </source>
</evidence>
<dbReference type="InterPro" id="IPR005822">
    <property type="entry name" value="Ribosomal_uL13"/>
</dbReference>
<dbReference type="NCBIfam" id="TIGR01066">
    <property type="entry name" value="rplM_bact"/>
    <property type="match status" value="1"/>
</dbReference>
<comment type="caution">
    <text evidence="5">The sequence shown here is derived from an EMBL/GenBank/DDBJ whole genome shotgun (WGS) entry which is preliminary data.</text>
</comment>
<dbReference type="InterPro" id="IPR005823">
    <property type="entry name" value="Ribosomal_uL13_bac-type"/>
</dbReference>
<dbReference type="GO" id="GO:0003729">
    <property type="term" value="F:mRNA binding"/>
    <property type="evidence" value="ECO:0007669"/>
    <property type="project" value="TreeGrafter"/>
</dbReference>
<evidence type="ECO:0000256" key="1">
    <source>
        <dbReference type="ARBA" id="ARBA00006227"/>
    </source>
</evidence>
<proteinExistence type="inferred from homology"/>
<reference evidence="5 6" key="1">
    <citation type="journal article" date="2015" name="Nature">
        <title>rRNA introns, odd ribosomes, and small enigmatic genomes across a large radiation of phyla.</title>
        <authorList>
            <person name="Brown C.T."/>
            <person name="Hug L.A."/>
            <person name="Thomas B.C."/>
            <person name="Sharon I."/>
            <person name="Castelle C.J."/>
            <person name="Singh A."/>
            <person name="Wilkins M.J."/>
            <person name="Williams K.H."/>
            <person name="Banfield J.F."/>
        </authorList>
    </citation>
    <scope>NUCLEOTIDE SEQUENCE [LARGE SCALE GENOMIC DNA]</scope>
</reference>
<dbReference type="GO" id="GO:0006412">
    <property type="term" value="P:translation"/>
    <property type="evidence" value="ECO:0007669"/>
    <property type="project" value="InterPro"/>
</dbReference>
<dbReference type="Gene3D" id="3.90.1180.10">
    <property type="entry name" value="Ribosomal protein L13"/>
    <property type="match status" value="1"/>
</dbReference>
<dbReference type="Pfam" id="PF00572">
    <property type="entry name" value="Ribosomal_L13"/>
    <property type="match status" value="1"/>
</dbReference>